<accession>A0A4Y9XRA0</accession>
<dbReference type="InterPro" id="IPR019826">
    <property type="entry name" value="Carboxylesterase_B_AS"/>
</dbReference>
<feature type="non-terminal residue" evidence="7">
    <location>
        <position position="394"/>
    </location>
</feature>
<dbReference type="Proteomes" id="UP000298327">
    <property type="component" value="Unassembled WGS sequence"/>
</dbReference>
<sequence>MLFKSQRRRNSGPSLPVPVIPASPMALLSLLLSFLALTSGQSLQAALAAEDATSAPTAFKLVNLSYAQYQSNVHLDDGVTSFLGIRYAAPPTGECASRVLWCVGGALGRPPTVPGIQNATAQPMQCFQNNIAGTPGLAVSSPFRDDGSSNHTSRGPHPRPHPAPHPIPHHPFNEREVEKRDTDGISNEDCLFLNVHVPDTPSTAGPLPVIVYIHGGGYDAGNVSLYPVQDFVKATNFSLISIASFGGDPTKVAIWGQSAGAGSMLQHIVAHGGNTQPPLFRAVLANSPFLPFQYAFDDPIVEDVYSRVASAVNCSHASDTLACLRTAPATALNAADQSIGEANFMEVYTFVPVVDGEFIVERPTVTMARGKVNGVRHLSPSSSFLHPPSPDLIS</sequence>
<dbReference type="InterPro" id="IPR029058">
    <property type="entry name" value="AB_hydrolase_fold"/>
</dbReference>
<gene>
    <name evidence="7" type="ORF">EVG20_g10483</name>
</gene>
<reference evidence="7 8" key="1">
    <citation type="submission" date="2019-02" db="EMBL/GenBank/DDBJ databases">
        <title>Genome sequencing of the rare red list fungi Dentipellis fragilis.</title>
        <authorList>
            <person name="Buettner E."/>
            <person name="Kellner H."/>
        </authorList>
    </citation>
    <scope>NUCLEOTIDE SEQUENCE [LARGE SCALE GENOMIC DNA]</scope>
    <source>
        <strain evidence="7 8">DSM 105465</strain>
    </source>
</reference>
<evidence type="ECO:0000256" key="2">
    <source>
        <dbReference type="ARBA" id="ARBA00022801"/>
    </source>
</evidence>
<dbReference type="OrthoDB" id="408631at2759"/>
<keyword evidence="2 3" id="KW-0378">Hydrolase</keyword>
<feature type="domain" description="Carboxylesterase type B" evidence="6">
    <location>
        <begin position="229"/>
        <end position="371"/>
    </location>
</feature>
<dbReference type="EMBL" id="SEOQ01001279">
    <property type="protein sequence ID" value="TFY52605.1"/>
    <property type="molecule type" value="Genomic_DNA"/>
</dbReference>
<feature type="signal peptide" evidence="5">
    <location>
        <begin position="1"/>
        <end position="40"/>
    </location>
</feature>
<dbReference type="EC" id="3.1.1.-" evidence="3"/>
<evidence type="ECO:0000313" key="7">
    <source>
        <dbReference type="EMBL" id="TFY52605.1"/>
    </source>
</evidence>
<evidence type="ECO:0000259" key="6">
    <source>
        <dbReference type="Pfam" id="PF00135"/>
    </source>
</evidence>
<dbReference type="Gene3D" id="3.40.50.1820">
    <property type="entry name" value="alpha/beta hydrolase"/>
    <property type="match status" value="2"/>
</dbReference>
<dbReference type="AlphaFoldDB" id="A0A4Y9XRA0"/>
<comment type="similarity">
    <text evidence="1 3">Belongs to the type-B carboxylesterase/lipase family.</text>
</comment>
<name>A0A4Y9XRA0_9AGAM</name>
<evidence type="ECO:0000256" key="3">
    <source>
        <dbReference type="RuleBase" id="RU361235"/>
    </source>
</evidence>
<dbReference type="STRING" id="205917.A0A4Y9XRA0"/>
<dbReference type="Pfam" id="PF00135">
    <property type="entry name" value="COesterase"/>
    <property type="match status" value="1"/>
</dbReference>
<keyword evidence="8" id="KW-1185">Reference proteome</keyword>
<feature type="region of interest" description="Disordered" evidence="4">
    <location>
        <begin position="138"/>
        <end position="179"/>
    </location>
</feature>
<keyword evidence="5" id="KW-0732">Signal</keyword>
<comment type="caution">
    <text evidence="7">The sequence shown here is derived from an EMBL/GenBank/DDBJ whole genome shotgun (WGS) entry which is preliminary data.</text>
</comment>
<evidence type="ECO:0000256" key="4">
    <source>
        <dbReference type="SAM" id="MobiDB-lite"/>
    </source>
</evidence>
<organism evidence="7 8">
    <name type="scientific">Dentipellis fragilis</name>
    <dbReference type="NCBI Taxonomy" id="205917"/>
    <lineage>
        <taxon>Eukaryota</taxon>
        <taxon>Fungi</taxon>
        <taxon>Dikarya</taxon>
        <taxon>Basidiomycota</taxon>
        <taxon>Agaricomycotina</taxon>
        <taxon>Agaricomycetes</taxon>
        <taxon>Russulales</taxon>
        <taxon>Hericiaceae</taxon>
        <taxon>Dentipellis</taxon>
    </lineage>
</organism>
<proteinExistence type="inferred from homology"/>
<feature type="chain" id="PRO_5021325751" description="Carboxylic ester hydrolase" evidence="5">
    <location>
        <begin position="41"/>
        <end position="394"/>
    </location>
</feature>
<protein>
    <recommendedName>
        <fullName evidence="3">Carboxylic ester hydrolase</fullName>
        <ecNumber evidence="3">3.1.1.-</ecNumber>
    </recommendedName>
</protein>
<evidence type="ECO:0000256" key="1">
    <source>
        <dbReference type="ARBA" id="ARBA00005964"/>
    </source>
</evidence>
<dbReference type="PANTHER" id="PTHR11559">
    <property type="entry name" value="CARBOXYLESTERASE"/>
    <property type="match status" value="1"/>
</dbReference>
<dbReference type="InterPro" id="IPR002018">
    <property type="entry name" value="CarbesteraseB"/>
</dbReference>
<dbReference type="PROSITE" id="PS00122">
    <property type="entry name" value="CARBOXYLESTERASE_B_1"/>
    <property type="match status" value="1"/>
</dbReference>
<dbReference type="SUPFAM" id="SSF53474">
    <property type="entry name" value="alpha/beta-Hydrolases"/>
    <property type="match status" value="1"/>
</dbReference>
<evidence type="ECO:0000256" key="5">
    <source>
        <dbReference type="SAM" id="SignalP"/>
    </source>
</evidence>
<dbReference type="GO" id="GO:0016787">
    <property type="term" value="F:hydrolase activity"/>
    <property type="evidence" value="ECO:0007669"/>
    <property type="project" value="UniProtKB-KW"/>
</dbReference>
<dbReference type="InterPro" id="IPR050309">
    <property type="entry name" value="Type-B_Carboxylest/Lipase"/>
</dbReference>
<evidence type="ECO:0000313" key="8">
    <source>
        <dbReference type="Proteomes" id="UP000298327"/>
    </source>
</evidence>